<keyword evidence="3" id="KW-1185">Reference proteome</keyword>
<feature type="transmembrane region" description="Helical" evidence="1">
    <location>
        <begin position="35"/>
        <end position="55"/>
    </location>
</feature>
<keyword evidence="1" id="KW-0812">Transmembrane</keyword>
<sequence>MPKKPIKSMQQLLSYQTARRIYGERSYKKYVSKRTCISLTFSIGFFMLILGFLLGKFVSQRQQKLKQLYEPEVIQLIRSILQAKQTAQNMWHTSITHFSNDSLHNSLNDSMLAFNQTNSKLLAKMKFCGQPLSHELLIDSEDFIIQLLNEEMMKLLYCFKEVNELLNPI</sequence>
<organism evidence="2 3">
    <name type="scientific">Pseudolycoriella hygida</name>
    <dbReference type="NCBI Taxonomy" id="35572"/>
    <lineage>
        <taxon>Eukaryota</taxon>
        <taxon>Metazoa</taxon>
        <taxon>Ecdysozoa</taxon>
        <taxon>Arthropoda</taxon>
        <taxon>Hexapoda</taxon>
        <taxon>Insecta</taxon>
        <taxon>Pterygota</taxon>
        <taxon>Neoptera</taxon>
        <taxon>Endopterygota</taxon>
        <taxon>Diptera</taxon>
        <taxon>Nematocera</taxon>
        <taxon>Sciaroidea</taxon>
        <taxon>Sciaridae</taxon>
        <taxon>Pseudolycoriella</taxon>
    </lineage>
</organism>
<dbReference type="AlphaFoldDB" id="A0A9Q0N6W8"/>
<dbReference type="Proteomes" id="UP001151699">
    <property type="component" value="Chromosome B"/>
</dbReference>
<reference evidence="2" key="1">
    <citation type="submission" date="2022-07" db="EMBL/GenBank/DDBJ databases">
        <authorList>
            <person name="Trinca V."/>
            <person name="Uliana J.V.C."/>
            <person name="Torres T.T."/>
            <person name="Ward R.J."/>
            <person name="Monesi N."/>
        </authorList>
    </citation>
    <scope>NUCLEOTIDE SEQUENCE</scope>
    <source>
        <strain evidence="2">HSMRA1968</strain>
        <tissue evidence="2">Whole embryos</tissue>
    </source>
</reference>
<keyword evidence="1" id="KW-1133">Transmembrane helix</keyword>
<comment type="caution">
    <text evidence="2">The sequence shown here is derived from an EMBL/GenBank/DDBJ whole genome shotgun (WGS) entry which is preliminary data.</text>
</comment>
<protein>
    <submittedName>
        <fullName evidence="2">Uncharacterized protein</fullName>
    </submittedName>
</protein>
<accession>A0A9Q0N6W8</accession>
<dbReference type="EMBL" id="WJQU01000002">
    <property type="protein sequence ID" value="KAJ6644001.1"/>
    <property type="molecule type" value="Genomic_DNA"/>
</dbReference>
<gene>
    <name evidence="2" type="ORF">Bhyg_08966</name>
</gene>
<proteinExistence type="predicted"/>
<evidence type="ECO:0000313" key="2">
    <source>
        <dbReference type="EMBL" id="KAJ6644001.1"/>
    </source>
</evidence>
<name>A0A9Q0N6W8_9DIPT</name>
<evidence type="ECO:0000256" key="1">
    <source>
        <dbReference type="SAM" id="Phobius"/>
    </source>
</evidence>
<keyword evidence="1" id="KW-0472">Membrane</keyword>
<evidence type="ECO:0000313" key="3">
    <source>
        <dbReference type="Proteomes" id="UP001151699"/>
    </source>
</evidence>